<reference evidence="1 2" key="1">
    <citation type="submission" date="2020-09" db="EMBL/GenBank/DDBJ databases">
        <title>TT11 complete genome.</title>
        <authorList>
            <person name="Wu Z."/>
        </authorList>
    </citation>
    <scope>NUCLEOTIDE SEQUENCE [LARGE SCALE GENOMIC DNA]</scope>
    <source>
        <strain evidence="1 2">TT11</strain>
    </source>
</reference>
<sequence length="169" mass="19207">MKRKILILIVLLSTLFVGLFFYKNYRINENIKEDNLTFKFADRHSSFEIKNTSDDAKSEGEILLNKINSKKNFLIEEFLAKTETKIVFSPANVDTLKLIYGGNGVYKYTSSLSLGQIDNEFNNFLVNNLSSLLEENNIERIDIYTLSPTIVGMAPLPPGVLTNVENTEE</sequence>
<evidence type="ECO:0000313" key="1">
    <source>
        <dbReference type="EMBL" id="MBD0833789.1"/>
    </source>
</evidence>
<dbReference type="RefSeq" id="WP_188231568.1">
    <property type="nucleotide sequence ID" value="NZ_JACVXB010000018.1"/>
</dbReference>
<comment type="caution">
    <text evidence="1">The sequence shown here is derived from an EMBL/GenBank/DDBJ whole genome shotgun (WGS) entry which is preliminary data.</text>
</comment>
<dbReference type="AlphaFoldDB" id="A0A8J6UE97"/>
<dbReference type="Proteomes" id="UP000600588">
    <property type="component" value="Unassembled WGS sequence"/>
</dbReference>
<gene>
    <name evidence="1" type="ORF">ICJ83_16790</name>
</gene>
<name>A0A8J6UE97_9FLAO</name>
<accession>A0A8J6UE97</accession>
<dbReference type="EMBL" id="JACVXB010000018">
    <property type="protein sequence ID" value="MBD0833789.1"/>
    <property type="molecule type" value="Genomic_DNA"/>
</dbReference>
<proteinExistence type="predicted"/>
<keyword evidence="2" id="KW-1185">Reference proteome</keyword>
<organism evidence="1 2">
    <name type="scientific">Aestuariibaculum sediminum</name>
    <dbReference type="NCBI Taxonomy" id="2770637"/>
    <lineage>
        <taxon>Bacteria</taxon>
        <taxon>Pseudomonadati</taxon>
        <taxon>Bacteroidota</taxon>
        <taxon>Flavobacteriia</taxon>
        <taxon>Flavobacteriales</taxon>
        <taxon>Flavobacteriaceae</taxon>
    </lineage>
</organism>
<protein>
    <submittedName>
        <fullName evidence="1">Uncharacterized protein</fullName>
    </submittedName>
</protein>
<evidence type="ECO:0000313" key="2">
    <source>
        <dbReference type="Proteomes" id="UP000600588"/>
    </source>
</evidence>